<accession>A0A5S3PBI7</accession>
<gene>
    <name evidence="3" type="ORF">FEV51_09100</name>
</gene>
<keyword evidence="4" id="KW-1185">Reference proteome</keyword>
<keyword evidence="3" id="KW-0482">Metalloprotease</keyword>
<evidence type="ECO:0000259" key="2">
    <source>
        <dbReference type="Pfam" id="PF02517"/>
    </source>
</evidence>
<feature type="transmembrane region" description="Helical" evidence="1">
    <location>
        <begin position="78"/>
        <end position="99"/>
    </location>
</feature>
<feature type="transmembrane region" description="Helical" evidence="1">
    <location>
        <begin position="47"/>
        <end position="66"/>
    </location>
</feature>
<dbReference type="GO" id="GO:0008237">
    <property type="term" value="F:metallopeptidase activity"/>
    <property type="evidence" value="ECO:0007669"/>
    <property type="project" value="UniProtKB-KW"/>
</dbReference>
<evidence type="ECO:0000313" key="3">
    <source>
        <dbReference type="EMBL" id="TMM48418.1"/>
    </source>
</evidence>
<feature type="domain" description="CAAX prenyl protease 2/Lysostaphin resistance protein A-like" evidence="2">
    <location>
        <begin position="17"/>
        <end position="116"/>
    </location>
</feature>
<dbReference type="OrthoDB" id="193898at2"/>
<evidence type="ECO:0000256" key="1">
    <source>
        <dbReference type="SAM" id="Phobius"/>
    </source>
</evidence>
<reference evidence="3 4" key="1">
    <citation type="submission" date="2019-05" db="EMBL/GenBank/DDBJ databases">
        <title>Erythrobacter marisflavi sp. nov., isolated from isolated from water of an estuary environment.</title>
        <authorList>
            <person name="Yoon J.-H."/>
        </authorList>
    </citation>
    <scope>NUCLEOTIDE SEQUENCE [LARGE SCALE GENOMIC DNA]</scope>
    <source>
        <strain evidence="3 4">KEM-5</strain>
    </source>
</reference>
<protein>
    <submittedName>
        <fullName evidence="3">CPBP family intramembrane metalloprotease</fullName>
    </submittedName>
</protein>
<dbReference type="GO" id="GO:0004175">
    <property type="term" value="F:endopeptidase activity"/>
    <property type="evidence" value="ECO:0007669"/>
    <property type="project" value="UniProtKB-ARBA"/>
</dbReference>
<evidence type="ECO:0000313" key="4">
    <source>
        <dbReference type="Proteomes" id="UP000309668"/>
    </source>
</evidence>
<dbReference type="AlphaFoldDB" id="A0A5S3PBI7"/>
<keyword evidence="3" id="KW-0645">Protease</keyword>
<dbReference type="Pfam" id="PF02517">
    <property type="entry name" value="Rce1-like"/>
    <property type="match status" value="1"/>
</dbReference>
<keyword evidence="1" id="KW-0472">Membrane</keyword>
<organism evidence="3 4">
    <name type="scientific">Qipengyuania marisflavi</name>
    <dbReference type="NCBI Taxonomy" id="2486356"/>
    <lineage>
        <taxon>Bacteria</taxon>
        <taxon>Pseudomonadati</taxon>
        <taxon>Pseudomonadota</taxon>
        <taxon>Alphaproteobacteria</taxon>
        <taxon>Sphingomonadales</taxon>
        <taxon>Erythrobacteraceae</taxon>
        <taxon>Qipengyuania</taxon>
    </lineage>
</organism>
<dbReference type="InterPro" id="IPR003675">
    <property type="entry name" value="Rce1/LyrA-like_dom"/>
</dbReference>
<comment type="caution">
    <text evidence="3">The sequence shown here is derived from an EMBL/GenBank/DDBJ whole genome shotgun (WGS) entry which is preliminary data.</text>
</comment>
<dbReference type="GO" id="GO:0080120">
    <property type="term" value="P:CAAX-box protein maturation"/>
    <property type="evidence" value="ECO:0007669"/>
    <property type="project" value="UniProtKB-ARBA"/>
</dbReference>
<name>A0A5S3PBI7_9SPHN</name>
<keyword evidence="1" id="KW-0812">Transmembrane</keyword>
<keyword evidence="3" id="KW-0378">Hydrolase</keyword>
<keyword evidence="1" id="KW-1133">Transmembrane helix</keyword>
<dbReference type="EMBL" id="VCAO01000003">
    <property type="protein sequence ID" value="TMM48418.1"/>
    <property type="molecule type" value="Genomic_DNA"/>
</dbReference>
<dbReference type="GO" id="GO:0006508">
    <property type="term" value="P:proteolysis"/>
    <property type="evidence" value="ECO:0007669"/>
    <property type="project" value="UniProtKB-KW"/>
</dbReference>
<proteinExistence type="predicted"/>
<dbReference type="Proteomes" id="UP000309668">
    <property type="component" value="Unassembled WGS sequence"/>
</dbReference>
<sequence>MAYRTCTFSPAELNPSALSTALMLLLVPALAEELLFRWLLFPRTGIRAHKALVGMSVALFVLWHPVQAWSGLGPAWSAIFLKPGFLMAVAVLGVTLAALRLKTNNLWPCILFHWLVVCAWKFCLQVRSDTHRGFSPTVLYTALHQETRHAQICCHCLFFACRCRFAGRPVRGCARAVVGRCQAGQAARRARGR</sequence>